<gene>
    <name evidence="2" type="ORF">GCM10009817_27260</name>
</gene>
<feature type="region of interest" description="Disordered" evidence="1">
    <location>
        <begin position="32"/>
        <end position="53"/>
    </location>
</feature>
<protein>
    <submittedName>
        <fullName evidence="2">Uncharacterized protein</fullName>
    </submittedName>
</protein>
<sequence length="102" mass="9643">MGLVGTGVGLAVGVPVVLVVVGTGVAELDDEVDGSEVDGSEVDGSEVDGSEVNGSVVDGIRVGVAHGVDPGWEVEGSTGVLVGDGPAAACGAWLDGAGLDGA</sequence>
<dbReference type="EMBL" id="BAAAPU010000007">
    <property type="protein sequence ID" value="GAA1984352.1"/>
    <property type="molecule type" value="Genomic_DNA"/>
</dbReference>
<dbReference type="Proteomes" id="UP001500013">
    <property type="component" value="Unassembled WGS sequence"/>
</dbReference>
<evidence type="ECO:0000256" key="1">
    <source>
        <dbReference type="SAM" id="MobiDB-lite"/>
    </source>
</evidence>
<feature type="compositionally biased region" description="Acidic residues" evidence="1">
    <location>
        <begin position="32"/>
        <end position="49"/>
    </location>
</feature>
<name>A0ABN2SCY0_9MICO</name>
<accession>A0ABN2SCY0</accession>
<proteinExistence type="predicted"/>
<keyword evidence="3" id="KW-1185">Reference proteome</keyword>
<dbReference type="RefSeq" id="WP_344063376.1">
    <property type="nucleotide sequence ID" value="NZ_BAAAPU010000007.1"/>
</dbReference>
<comment type="caution">
    <text evidence="2">The sequence shown here is derived from an EMBL/GenBank/DDBJ whole genome shotgun (WGS) entry which is preliminary data.</text>
</comment>
<organism evidence="2 3">
    <name type="scientific">Terrabacter lapilli</name>
    <dbReference type="NCBI Taxonomy" id="436231"/>
    <lineage>
        <taxon>Bacteria</taxon>
        <taxon>Bacillati</taxon>
        <taxon>Actinomycetota</taxon>
        <taxon>Actinomycetes</taxon>
        <taxon>Micrococcales</taxon>
        <taxon>Intrasporangiaceae</taxon>
        <taxon>Terrabacter</taxon>
    </lineage>
</organism>
<evidence type="ECO:0000313" key="3">
    <source>
        <dbReference type="Proteomes" id="UP001500013"/>
    </source>
</evidence>
<evidence type="ECO:0000313" key="2">
    <source>
        <dbReference type="EMBL" id="GAA1984352.1"/>
    </source>
</evidence>
<reference evidence="2 3" key="1">
    <citation type="journal article" date="2019" name="Int. J. Syst. Evol. Microbiol.">
        <title>The Global Catalogue of Microorganisms (GCM) 10K type strain sequencing project: providing services to taxonomists for standard genome sequencing and annotation.</title>
        <authorList>
            <consortium name="The Broad Institute Genomics Platform"/>
            <consortium name="The Broad Institute Genome Sequencing Center for Infectious Disease"/>
            <person name="Wu L."/>
            <person name="Ma J."/>
        </authorList>
    </citation>
    <scope>NUCLEOTIDE SEQUENCE [LARGE SCALE GENOMIC DNA]</scope>
    <source>
        <strain evidence="2 3">JCM 15628</strain>
    </source>
</reference>